<evidence type="ECO:0000313" key="1">
    <source>
        <dbReference type="EMBL" id="WZN64592.1"/>
    </source>
</evidence>
<proteinExistence type="predicted"/>
<dbReference type="PANTHER" id="PTHR46586:SF3">
    <property type="entry name" value="ANKYRIN REPEAT-CONTAINING PROTEIN"/>
    <property type="match status" value="1"/>
</dbReference>
<dbReference type="AlphaFoldDB" id="A0AAX4PF23"/>
<keyword evidence="2" id="KW-1185">Reference proteome</keyword>
<dbReference type="Proteomes" id="UP001472866">
    <property type="component" value="Chromosome 10"/>
</dbReference>
<dbReference type="SUPFAM" id="SSF48403">
    <property type="entry name" value="Ankyrin repeat"/>
    <property type="match status" value="1"/>
</dbReference>
<dbReference type="EMBL" id="CP151510">
    <property type="protein sequence ID" value="WZN64592.1"/>
    <property type="molecule type" value="Genomic_DNA"/>
</dbReference>
<dbReference type="PANTHER" id="PTHR46586">
    <property type="entry name" value="ANKYRIN REPEAT-CONTAINING PROTEIN"/>
    <property type="match status" value="1"/>
</dbReference>
<accession>A0AAX4PF23</accession>
<gene>
    <name evidence="1" type="ORF">HKI87_10g61490</name>
</gene>
<protein>
    <submittedName>
        <fullName evidence="1">Ankyrin repeat protein</fullName>
    </submittedName>
</protein>
<dbReference type="InterPro" id="IPR052050">
    <property type="entry name" value="SecEffector_AnkRepeat"/>
</dbReference>
<name>A0AAX4PF23_9CHLO</name>
<sequence>MDRGAAGEPTAKRAKKDKEDPLVRRRNELILEVANARVAMKAQGNKAVREATESLMQDLRGACADIEAENLNELLRKLPPELWEKIIDDENVQQNDVVALASTCRFFREKQKVLGRKLETDLSEDHFLKLLKTGKMASHSFGWFRWVSDTFEIRPGFTEWRKTAKGAMYEGDLLNYAAFQGSVEILRWLHEEKGWELSDGDGDTGWCAGRSGSVQVLEYLKVKGYKFDDGPCQGAARGGHLNVLKWCRSQTPPCPWDEETCAMAASWGHLEVLKWLRAQDPPCPWDEDTPGNAARAGHLEVLEWTRDQNPPCPWIMTCTDAAAGGQLEVLQWLRAQDPPCPWDEETCAWAAREGHLDILKWLRSQDPPCPWSESICSRAAEGGHLEVLNWLRSEDPPYPLSETTCSRAAGGGQLEALKYLRGLDPPCPWDKKTCYAAARGGHLDVLKFLRSQDPPCPWSEGTCAKAAQGGHLEVLKWARSQTPPCPWNSRTCAEAVGWGQLEVLKWLRAQDPPCPWRRRKCRKRALDGGSRRQHIVDWIDQQED</sequence>
<dbReference type="InterPro" id="IPR036770">
    <property type="entry name" value="Ankyrin_rpt-contain_sf"/>
</dbReference>
<evidence type="ECO:0000313" key="2">
    <source>
        <dbReference type="Proteomes" id="UP001472866"/>
    </source>
</evidence>
<organism evidence="1 2">
    <name type="scientific">Chloropicon roscoffensis</name>
    <dbReference type="NCBI Taxonomy" id="1461544"/>
    <lineage>
        <taxon>Eukaryota</taxon>
        <taxon>Viridiplantae</taxon>
        <taxon>Chlorophyta</taxon>
        <taxon>Chloropicophyceae</taxon>
        <taxon>Chloropicales</taxon>
        <taxon>Chloropicaceae</taxon>
        <taxon>Chloropicon</taxon>
    </lineage>
</organism>
<reference evidence="1 2" key="1">
    <citation type="submission" date="2024-03" db="EMBL/GenBank/DDBJ databases">
        <title>Complete genome sequence of the green alga Chloropicon roscoffensis RCC1871.</title>
        <authorList>
            <person name="Lemieux C."/>
            <person name="Pombert J.-F."/>
            <person name="Otis C."/>
            <person name="Turmel M."/>
        </authorList>
    </citation>
    <scope>NUCLEOTIDE SEQUENCE [LARGE SCALE GENOMIC DNA]</scope>
    <source>
        <strain evidence="1 2">RCC1871</strain>
    </source>
</reference>
<dbReference type="Gene3D" id="1.25.40.20">
    <property type="entry name" value="Ankyrin repeat-containing domain"/>
    <property type="match status" value="1"/>
</dbReference>